<gene>
    <name evidence="1" type="ORF">NDR86_10305</name>
</gene>
<evidence type="ECO:0000313" key="1">
    <source>
        <dbReference type="EMBL" id="MCM6773861.1"/>
    </source>
</evidence>
<comment type="caution">
    <text evidence="1">The sequence shown here is derived from an EMBL/GenBank/DDBJ whole genome shotgun (WGS) entry which is preliminary data.</text>
</comment>
<dbReference type="EMBL" id="JAMRXG010000004">
    <property type="protein sequence ID" value="MCM6773861.1"/>
    <property type="molecule type" value="Genomic_DNA"/>
</dbReference>
<dbReference type="InterPro" id="IPR009467">
    <property type="entry name" value="Glycolipid-bd_prot_put"/>
</dbReference>
<dbReference type="AlphaFoldDB" id="A0A9X2IYF4"/>
<protein>
    <submittedName>
        <fullName evidence="1">Glycolipid-binding domain-containing protein</fullName>
    </submittedName>
</protein>
<dbReference type="RefSeq" id="WP_251910946.1">
    <property type="nucleotide sequence ID" value="NZ_JAMRXG010000004.1"/>
</dbReference>
<evidence type="ECO:0000313" key="2">
    <source>
        <dbReference type="Proteomes" id="UP001139157"/>
    </source>
</evidence>
<dbReference type="SUPFAM" id="SSF159275">
    <property type="entry name" value="PA1994-like"/>
    <property type="match status" value="1"/>
</dbReference>
<keyword evidence="2" id="KW-1185">Reference proteome</keyword>
<dbReference type="Pfam" id="PF06475">
    <property type="entry name" value="Glycolipid_bind"/>
    <property type="match status" value="1"/>
</dbReference>
<name>A0A9X2IYF4_9NOCA</name>
<reference evidence="1" key="1">
    <citation type="submission" date="2022-06" db="EMBL/GenBank/DDBJ databases">
        <title>Novel species in genus nocardia.</title>
        <authorList>
            <person name="Li F."/>
        </authorList>
    </citation>
    <scope>NUCLEOTIDE SEQUENCE</scope>
    <source>
        <strain evidence="1">CDC141</strain>
    </source>
</reference>
<sequence length="149" mass="16977">MRTFVWEGVDEPRMEIVHADGMDRAHGTQLGLVYELRWWLDGSALTVDAGAGPVRHELDGADFFDLQHSAFFNSLPVLRDGLLSTTQTRDYTMRFVTVPGTTAYLAPQRYEAGGDGTVRFISGDYRARIEFDRDGFVVLYEDYLRRLHP</sequence>
<dbReference type="Proteomes" id="UP001139157">
    <property type="component" value="Unassembled WGS sequence"/>
</dbReference>
<accession>A0A9X2IYF4</accession>
<proteinExistence type="predicted"/>
<organism evidence="1 2">
    <name type="scientific">Nocardia pulmonis</name>
    <dbReference type="NCBI Taxonomy" id="2951408"/>
    <lineage>
        <taxon>Bacteria</taxon>
        <taxon>Bacillati</taxon>
        <taxon>Actinomycetota</taxon>
        <taxon>Actinomycetes</taxon>
        <taxon>Mycobacteriales</taxon>
        <taxon>Nocardiaceae</taxon>
        <taxon>Nocardia</taxon>
    </lineage>
</organism>